<keyword evidence="3" id="KW-0805">Transcription regulation</keyword>
<dbReference type="PANTHER" id="PTHR47338">
    <property type="entry name" value="ZN(II)2CYS6 TRANSCRIPTION FACTOR (EUROFUNG)-RELATED"/>
    <property type="match status" value="1"/>
</dbReference>
<dbReference type="SMART" id="SM00066">
    <property type="entry name" value="GAL4"/>
    <property type="match status" value="1"/>
</dbReference>
<name>A0A9Q9RB35_FUSFU</name>
<feature type="domain" description="Zn(2)-C6 fungal-type" evidence="7">
    <location>
        <begin position="26"/>
        <end position="72"/>
    </location>
</feature>
<protein>
    <recommendedName>
        <fullName evidence="7">Zn(2)-C6 fungal-type domain-containing protein</fullName>
    </recommendedName>
</protein>
<evidence type="ECO:0000313" key="8">
    <source>
        <dbReference type="EMBL" id="VTT58355.1"/>
    </source>
</evidence>
<dbReference type="InterPro" id="IPR036864">
    <property type="entry name" value="Zn2-C6_fun-type_DNA-bd_sf"/>
</dbReference>
<proteinExistence type="predicted"/>
<dbReference type="PROSITE" id="PS50048">
    <property type="entry name" value="ZN2_CY6_FUNGAL_2"/>
    <property type="match status" value="1"/>
</dbReference>
<dbReference type="CDD" id="cd12148">
    <property type="entry name" value="fungal_TF_MHR"/>
    <property type="match status" value="2"/>
</dbReference>
<accession>A0A9Q9RB35</accession>
<dbReference type="Proteomes" id="UP000760494">
    <property type="component" value="Unassembled WGS sequence"/>
</dbReference>
<dbReference type="GO" id="GO:0000981">
    <property type="term" value="F:DNA-binding transcription factor activity, RNA polymerase II-specific"/>
    <property type="evidence" value="ECO:0007669"/>
    <property type="project" value="InterPro"/>
</dbReference>
<dbReference type="SUPFAM" id="SSF57701">
    <property type="entry name" value="Zn2/Cys6 DNA-binding domain"/>
    <property type="match status" value="1"/>
</dbReference>
<dbReference type="Gene3D" id="4.10.240.10">
    <property type="entry name" value="Zn(2)-C6 fungal-type DNA-binding domain"/>
    <property type="match status" value="1"/>
</dbReference>
<evidence type="ECO:0000256" key="5">
    <source>
        <dbReference type="ARBA" id="ARBA00023242"/>
    </source>
</evidence>
<evidence type="ECO:0000256" key="6">
    <source>
        <dbReference type="SAM" id="MobiDB-lite"/>
    </source>
</evidence>
<dbReference type="GO" id="GO:0008270">
    <property type="term" value="F:zinc ion binding"/>
    <property type="evidence" value="ECO:0007669"/>
    <property type="project" value="InterPro"/>
</dbReference>
<dbReference type="CDD" id="cd00067">
    <property type="entry name" value="GAL4"/>
    <property type="match status" value="1"/>
</dbReference>
<keyword evidence="2" id="KW-0479">Metal-binding</keyword>
<evidence type="ECO:0000313" key="9">
    <source>
        <dbReference type="Proteomes" id="UP000760494"/>
    </source>
</evidence>
<dbReference type="InterPro" id="IPR050815">
    <property type="entry name" value="TF_fung"/>
</dbReference>
<comment type="subcellular location">
    <subcellularLocation>
        <location evidence="1">Nucleus</location>
    </subcellularLocation>
</comment>
<evidence type="ECO:0000259" key="7">
    <source>
        <dbReference type="PROSITE" id="PS50048"/>
    </source>
</evidence>
<sequence>MADTSDKAPFSPGARPLSPRVVTRQACDNCRIRKRKCSFGSDKGIRWATVPCAPKPGTRCRNCIKADSQCTFLLPSKARGPKTRRNLHHNAAQHSVSPENSLNLDSELVNQLSPFTTESSPSTGITAYATDILFPRELVRFILSDYVTYVYPLIPVIHQPTFQLDFDSDRDMHDVDFLALIISLCAVTVSLLPSRFKTYRSFSSPLPFETRTEMADQCHKLNQSFRDTTYFDTVSHQKWASTFLLGVAFHQTVNNNLWRMLEVESMQLLRLLEVQHLSSYSGLDAVEIQLRKKAFWLMFYGYVHQMYNLRNERLMFLDPATLSDLDIEGLMPYAVDDEFISCTGVLTCPEDVSSKSLTAGFNIHSRVFAAAVISPRLTTHPAPDLCHPKDPVSRLDSLKNRLHHLKYMLDTIVPAYRPWLPRTHNPDPEGGTDVVYKVRDVAVSLLACPDDPTKQRTQRANEFLREFSSLLSVLDALQKSEAKMQGKSTSLAFRRSQDPFESCNSIMDWLVMFSFELSPSVSDTMITAKLYVNIDDEDIETVAAQTAADEELPDSTKYTSVSSAFHILQCRRIQSEVFGYTLHWKYKSRVQPWIMFWDLLEIGPFKPVPKPVPKPASYFESLKWTDRLLRHDLVSQSGVTILYCCWATPPEYRTESYYSPDVSDALRACSSILALLSDLWPKAECLRGVFELLAREVPLVDRPNRPPTRISDASASVIKEKLSQLRSLILNRSVIRMITEMATNDVPRIRGDQTPHHLVSRWPTPAPAGPVRERSAPIGMNPQPLHLWFDLPFSAQPVYGEGEVGDNSTLKPEKLFAFSGQAWSQLSRASGVRDSPRSIQSFHTQDETMYLVDLYFRFIHDSPHSLFHEPTFKASVAEGTVSKPVLLAMLGLSASSDSRFATESGIVARGPMYRAQATAALKEDLEHICIENIQACILVGNNFFGLASRMTQILKLGEIEEGDDGVMREVKRRIFWTCFIIDTWASGGSNLSPQFRWRTKQPRGPLDEYMFYSMRSGDGDVADLDWKPGLWAHMVRLVGLYAEIQNLQQELANGVEWNESFIDESVQRLEAELGAFEEGLGPELMFSRENLIPFVRRGLGRVFIAFHLGYHHYYTLLFYQYLDHRRPPTRNGRKYASSCKAHAAIVCDVLKASREVPGAEALYNIVGHVTIVSSSVLLHTYLFGESHELEESRDRLSSNLESLVQLRNYWPSVEMMIKRLVVFQKNCIQSMNAESYRFDRWMVKFLIAHALTLEDKVDDSWSAASVDATNGDAHLERGRITQAMIMDIQNYDTET</sequence>
<evidence type="ECO:0000256" key="2">
    <source>
        <dbReference type="ARBA" id="ARBA00022723"/>
    </source>
</evidence>
<gene>
    <name evidence="8" type="ORF">C2S_13849</name>
</gene>
<dbReference type="EMBL" id="CABFJX010000018">
    <property type="protein sequence ID" value="VTT58355.1"/>
    <property type="molecule type" value="Genomic_DNA"/>
</dbReference>
<keyword evidence="5" id="KW-0539">Nucleus</keyword>
<reference evidence="8" key="1">
    <citation type="submission" date="2019-05" db="EMBL/GenBank/DDBJ databases">
        <authorList>
            <person name="Piombo E."/>
        </authorList>
    </citation>
    <scope>NUCLEOTIDE SEQUENCE</scope>
    <source>
        <strain evidence="8">C2S</strain>
    </source>
</reference>
<dbReference type="InterPro" id="IPR001138">
    <property type="entry name" value="Zn2Cys6_DnaBD"/>
</dbReference>
<keyword evidence="4" id="KW-0804">Transcription</keyword>
<dbReference type="PANTHER" id="PTHR47338:SF16">
    <property type="entry name" value="TRANSCRIPTION FACTOR, PUTATIVE (AFU_ORTHOLOGUE AFUA_2G09360)-RELATED"/>
    <property type="match status" value="1"/>
</dbReference>
<evidence type="ECO:0000256" key="1">
    <source>
        <dbReference type="ARBA" id="ARBA00004123"/>
    </source>
</evidence>
<feature type="region of interest" description="Disordered" evidence="6">
    <location>
        <begin position="747"/>
        <end position="766"/>
    </location>
</feature>
<evidence type="ECO:0000256" key="3">
    <source>
        <dbReference type="ARBA" id="ARBA00023015"/>
    </source>
</evidence>
<comment type="caution">
    <text evidence="8">The sequence shown here is derived from an EMBL/GenBank/DDBJ whole genome shotgun (WGS) entry which is preliminary data.</text>
</comment>
<dbReference type="GO" id="GO:0005634">
    <property type="term" value="C:nucleus"/>
    <property type="evidence" value="ECO:0007669"/>
    <property type="project" value="UniProtKB-SubCell"/>
</dbReference>
<organism evidence="8 9">
    <name type="scientific">Fusarium fujikuroi</name>
    <name type="common">Bakanae and foot rot disease fungus</name>
    <name type="synonym">Gibberella fujikuroi</name>
    <dbReference type="NCBI Taxonomy" id="5127"/>
    <lineage>
        <taxon>Eukaryota</taxon>
        <taxon>Fungi</taxon>
        <taxon>Dikarya</taxon>
        <taxon>Ascomycota</taxon>
        <taxon>Pezizomycotina</taxon>
        <taxon>Sordariomycetes</taxon>
        <taxon>Hypocreomycetidae</taxon>
        <taxon>Hypocreales</taxon>
        <taxon>Nectriaceae</taxon>
        <taxon>Fusarium</taxon>
        <taxon>Fusarium fujikuroi species complex</taxon>
    </lineage>
</organism>
<evidence type="ECO:0000256" key="4">
    <source>
        <dbReference type="ARBA" id="ARBA00023163"/>
    </source>
</evidence>